<keyword evidence="2" id="KW-1185">Reference proteome</keyword>
<gene>
    <name evidence="1" type="ORF">Gilli_1015</name>
</gene>
<reference evidence="2" key="1">
    <citation type="journal article" date="2012" name="Stand. Genomic Sci.">
        <title>Genome sequence of the Antarctic rhodopsins-containing flavobacterium Gillisia limnaea type strain (R-8282(T)).</title>
        <authorList>
            <person name="Riedel T."/>
            <person name="Held B."/>
            <person name="Nolan M."/>
            <person name="Lucas S."/>
            <person name="Lapidus A."/>
            <person name="Tice H."/>
            <person name="Del Rio T.G."/>
            <person name="Cheng J.F."/>
            <person name="Han C."/>
            <person name="Tapia R."/>
            <person name="Goodwin L.A."/>
            <person name="Pitluck S."/>
            <person name="Liolios K."/>
            <person name="Mavromatis K."/>
            <person name="Pagani I."/>
            <person name="Ivanova N."/>
            <person name="Mikhailova N."/>
            <person name="Pati A."/>
            <person name="Chen A."/>
            <person name="Palaniappan K."/>
            <person name="Land M."/>
            <person name="Rohde M."/>
            <person name="Tindall B.J."/>
            <person name="Detter J.C."/>
            <person name="Goker M."/>
            <person name="Bristow J."/>
            <person name="Eisen J.A."/>
            <person name="Markowitz V."/>
            <person name="Hugenholtz P."/>
            <person name="Kyrpides N.C."/>
            <person name="Klenk H.P."/>
            <person name="Woyke T."/>
        </authorList>
    </citation>
    <scope>NUCLEOTIDE SEQUENCE [LARGE SCALE GENOMIC DNA]</scope>
    <source>
        <strain evidence="2">DSM 15749 / LMG 21470 / R-8282</strain>
    </source>
</reference>
<evidence type="ECO:0000313" key="2">
    <source>
        <dbReference type="Proteomes" id="UP000003844"/>
    </source>
</evidence>
<sequence>MEPKPLILILLLISFISSCSAPKYVPKLEEVPFSAYGSHIEIKQLSGAEIEGELIAVDSKTLFVLTAADSIKKLHNLPVSDIEKFKLTYAQPKSYAWTIPVYTLSTVSHGYFALFTAPVNAVVTSVVTARGANAFTYNEQVMSYEELSKFARFPQGIPPKIDRASIR</sequence>
<dbReference type="PROSITE" id="PS51257">
    <property type="entry name" value="PROKAR_LIPOPROTEIN"/>
    <property type="match status" value="1"/>
</dbReference>
<accession>H2BUP3</accession>
<dbReference type="eggNOG" id="ENOG5033P3G">
    <property type="taxonomic scope" value="Bacteria"/>
</dbReference>
<name>H2BUP3_GILLR</name>
<dbReference type="OrthoDB" id="1439175at2"/>
<protein>
    <submittedName>
        <fullName evidence="1">Uncharacterized protein</fullName>
    </submittedName>
</protein>
<evidence type="ECO:0000313" key="1">
    <source>
        <dbReference type="EMBL" id="EHQ01698.1"/>
    </source>
</evidence>
<organism evidence="1 2">
    <name type="scientific">Gillisia limnaea (strain DSM 15749 / LMG 21470 / R-8282)</name>
    <dbReference type="NCBI Taxonomy" id="865937"/>
    <lineage>
        <taxon>Bacteria</taxon>
        <taxon>Pseudomonadati</taxon>
        <taxon>Bacteroidota</taxon>
        <taxon>Flavobacteriia</taxon>
        <taxon>Flavobacteriales</taxon>
        <taxon>Flavobacteriaceae</taxon>
        <taxon>Gillisia</taxon>
    </lineage>
</organism>
<proteinExistence type="predicted"/>
<dbReference type="AlphaFoldDB" id="H2BUP3"/>
<dbReference type="Proteomes" id="UP000003844">
    <property type="component" value="Unassembled WGS sequence"/>
</dbReference>
<dbReference type="HOGENOM" id="CLU_1592222_0_0_10"/>
<dbReference type="EMBL" id="JH594606">
    <property type="protein sequence ID" value="EHQ01698.1"/>
    <property type="molecule type" value="Genomic_DNA"/>
</dbReference>
<dbReference type="RefSeq" id="WP_006988020.1">
    <property type="nucleotide sequence ID" value="NZ_JH594606.1"/>
</dbReference>